<dbReference type="RefSeq" id="WP_263797004.1">
    <property type="nucleotide sequence ID" value="NZ_AP027141.1"/>
</dbReference>
<gene>
    <name evidence="1" type="ORF">Microterr_29870</name>
</gene>
<keyword evidence="2" id="KW-1185">Reference proteome</keyword>
<sequence>MTWYLQRYDNGWYTHATRAKAYTIPKGTSSVTSHDWFVIPTKSLYMRMIVKVKWKSAKTGKTLGAYRAVFNEARDYRCVTRFPCQVMEDSIWLKAPGA</sequence>
<evidence type="ECO:0000313" key="1">
    <source>
        <dbReference type="EMBL" id="BDV32327.1"/>
    </source>
</evidence>
<proteinExistence type="predicted"/>
<organism evidence="1 2">
    <name type="scientific">Microbacterium terricola</name>
    <dbReference type="NCBI Taxonomy" id="344163"/>
    <lineage>
        <taxon>Bacteria</taxon>
        <taxon>Bacillati</taxon>
        <taxon>Actinomycetota</taxon>
        <taxon>Actinomycetes</taxon>
        <taxon>Micrococcales</taxon>
        <taxon>Microbacteriaceae</taxon>
        <taxon>Microbacterium</taxon>
    </lineage>
</organism>
<dbReference type="Proteomes" id="UP001317779">
    <property type="component" value="Chromosome"/>
</dbReference>
<reference evidence="1 2" key="1">
    <citation type="submission" date="2022-12" db="EMBL/GenBank/DDBJ databases">
        <title>Microbacterium terricola strain KV-448 chromosome, complete genome.</title>
        <authorList>
            <person name="Oshima T."/>
            <person name="Moriya T."/>
            <person name="Bessho Y."/>
        </authorList>
    </citation>
    <scope>NUCLEOTIDE SEQUENCE [LARGE SCALE GENOMIC DNA]</scope>
    <source>
        <strain evidence="1 2">KV-448</strain>
    </source>
</reference>
<accession>A0ABM8E2X7</accession>
<dbReference type="EMBL" id="AP027141">
    <property type="protein sequence ID" value="BDV32327.1"/>
    <property type="molecule type" value="Genomic_DNA"/>
</dbReference>
<protein>
    <submittedName>
        <fullName evidence="1">Uncharacterized protein</fullName>
    </submittedName>
</protein>
<name>A0ABM8E2X7_9MICO</name>
<evidence type="ECO:0000313" key="2">
    <source>
        <dbReference type="Proteomes" id="UP001317779"/>
    </source>
</evidence>